<keyword evidence="2" id="KW-1185">Reference proteome</keyword>
<proteinExistence type="predicted"/>
<dbReference type="OrthoDB" id="4818326at2759"/>
<comment type="caution">
    <text evidence="1">The sequence shown here is derived from an EMBL/GenBank/DDBJ whole genome shotgun (WGS) entry which is preliminary data.</text>
</comment>
<dbReference type="STRING" id="1380566.A0A179F6X7"/>
<evidence type="ECO:0000313" key="1">
    <source>
        <dbReference type="EMBL" id="OAQ61214.1"/>
    </source>
</evidence>
<protein>
    <submittedName>
        <fullName evidence="1">Uncharacterized protein</fullName>
    </submittedName>
</protein>
<dbReference type="EMBL" id="LSBJ02000001">
    <property type="protein sequence ID" value="OAQ61214.1"/>
    <property type="molecule type" value="Genomic_DNA"/>
</dbReference>
<dbReference type="KEGG" id="pchm:VFPPC_02218"/>
<dbReference type="Proteomes" id="UP000078397">
    <property type="component" value="Unassembled WGS sequence"/>
</dbReference>
<reference evidence="1 2" key="1">
    <citation type="journal article" date="2016" name="PLoS Pathog.">
        <title>Biosynthesis of antibiotic leucinostatins in bio-control fungus Purpureocillium lilacinum and their inhibition on phytophthora revealed by genome mining.</title>
        <authorList>
            <person name="Wang G."/>
            <person name="Liu Z."/>
            <person name="Lin R."/>
            <person name="Li E."/>
            <person name="Mao Z."/>
            <person name="Ling J."/>
            <person name="Yang Y."/>
            <person name="Yin W.B."/>
            <person name="Xie B."/>
        </authorList>
    </citation>
    <scope>NUCLEOTIDE SEQUENCE [LARGE SCALE GENOMIC DNA]</scope>
    <source>
        <strain evidence="1">170</strain>
    </source>
</reference>
<accession>A0A179F6X7</accession>
<organism evidence="1 2">
    <name type="scientific">Pochonia chlamydosporia 170</name>
    <dbReference type="NCBI Taxonomy" id="1380566"/>
    <lineage>
        <taxon>Eukaryota</taxon>
        <taxon>Fungi</taxon>
        <taxon>Dikarya</taxon>
        <taxon>Ascomycota</taxon>
        <taxon>Pezizomycotina</taxon>
        <taxon>Sordariomycetes</taxon>
        <taxon>Hypocreomycetidae</taxon>
        <taxon>Hypocreales</taxon>
        <taxon>Clavicipitaceae</taxon>
        <taxon>Pochonia</taxon>
    </lineage>
</organism>
<sequence>MKYVAEFGGSIALGVSQILSSQALDGEAFKGEAMKPCTLHPVPEYHAPFQTIHGDLGNTRTRDCDAPLGVNTTVDSWNIPSFGPIFWDDKGRVTTTIVLEGGVAYLAALDPDTYEILTTYPSLNETSNVRLSSVIYTQVLGNRIIFPDNDQHILEMERIDTEDTTSFVKTRDTSLSGHIEENSKLIGVTHDSVGNVWFATGGITTLHAATALSATVGYIEPDGTIHATKLENAQIENSFAVSGKRVFLVTGPAGSTDTPDAKGHLYALEAGPNGVKIVFTAPYDAGSGIKKGALSRGSGASPSLLGHKYVAVTDNADDQIRINIFKQHPDKTEDVKPICRVPIFEAGEGAVENAMVSHWDGASTYSVIANNFFNAPAAFQLFTGRNWPLDDSLLNAPFNNLTQLAPGMVRVDLDEETMSCTTRWYNKDIRTHLSPILSTRTGLLYVSTQDFDLAVKGSYQYYLAAFDFQSGKEVWRVRKGAGGSFLATLPPVLTSDGGVGQCVVRGFVKTRDSRVSQVESP</sequence>
<dbReference type="SUPFAM" id="SSF75011">
    <property type="entry name" value="3-carboxy-cis,cis-mucoante lactonizing enzyme"/>
    <property type="match status" value="1"/>
</dbReference>
<dbReference type="RefSeq" id="XP_018139023.1">
    <property type="nucleotide sequence ID" value="XM_018281903.1"/>
</dbReference>
<dbReference type="AlphaFoldDB" id="A0A179F6X7"/>
<name>A0A179F6X7_METCM</name>
<evidence type="ECO:0000313" key="2">
    <source>
        <dbReference type="Proteomes" id="UP000078397"/>
    </source>
</evidence>
<gene>
    <name evidence="1" type="ORF">VFPPC_02218</name>
</gene>
<dbReference type="GeneID" id="28845897"/>